<evidence type="ECO:0000313" key="2">
    <source>
        <dbReference type="Proteomes" id="UP000548423"/>
    </source>
</evidence>
<name>A0A852T952_9BACI</name>
<evidence type="ECO:0000313" key="1">
    <source>
        <dbReference type="EMBL" id="NYE04399.1"/>
    </source>
</evidence>
<organism evidence="1 2">
    <name type="scientific">Neobacillus niacini</name>
    <dbReference type="NCBI Taxonomy" id="86668"/>
    <lineage>
        <taxon>Bacteria</taxon>
        <taxon>Bacillati</taxon>
        <taxon>Bacillota</taxon>
        <taxon>Bacilli</taxon>
        <taxon>Bacillales</taxon>
        <taxon>Bacillaceae</taxon>
        <taxon>Neobacillus</taxon>
    </lineage>
</organism>
<dbReference type="Proteomes" id="UP000548423">
    <property type="component" value="Unassembled WGS sequence"/>
</dbReference>
<dbReference type="EMBL" id="JACCBX010000002">
    <property type="protein sequence ID" value="NYE04399.1"/>
    <property type="molecule type" value="Genomic_DNA"/>
</dbReference>
<protein>
    <submittedName>
        <fullName evidence="1">Uncharacterized protein</fullName>
    </submittedName>
</protein>
<dbReference type="AlphaFoldDB" id="A0A852T952"/>
<comment type="caution">
    <text evidence="1">The sequence shown here is derived from an EMBL/GenBank/DDBJ whole genome shotgun (WGS) entry which is preliminary data.</text>
</comment>
<reference evidence="2" key="1">
    <citation type="submission" date="2020-07" db="EMBL/GenBank/DDBJ databases">
        <authorList>
            <person name="Partida-Martinez L."/>
            <person name="Huntemann M."/>
            <person name="Clum A."/>
            <person name="Wang J."/>
            <person name="Palaniappan K."/>
            <person name="Ritter S."/>
            <person name="Chen I.-M."/>
            <person name="Stamatis D."/>
            <person name="Reddy T."/>
            <person name="O'Malley R."/>
            <person name="Daum C."/>
            <person name="Shapiro N."/>
            <person name="Ivanova N."/>
            <person name="Kyrpides N."/>
            <person name="Woyke T."/>
        </authorList>
    </citation>
    <scope>NUCLEOTIDE SEQUENCE [LARGE SCALE GENOMIC DNA]</scope>
    <source>
        <strain evidence="2">AT2.8</strain>
    </source>
</reference>
<accession>A0A852T952</accession>
<proteinExistence type="predicted"/>
<sequence length="30" mass="3716">MLEAYAQVAKGEKNWYQIYKQRKYTNFKES</sequence>
<reference evidence="2" key="2">
    <citation type="submission" date="2020-08" db="EMBL/GenBank/DDBJ databases">
        <title>The Agave Microbiome: Exploring the role of microbial communities in plant adaptations to desert environments.</title>
        <authorList>
            <person name="Partida-Martinez L.P."/>
        </authorList>
    </citation>
    <scope>NUCLEOTIDE SEQUENCE [LARGE SCALE GENOMIC DNA]</scope>
    <source>
        <strain evidence="2">AT2.8</strain>
    </source>
</reference>
<gene>
    <name evidence="1" type="ORF">F4694_001143</name>
</gene>